<feature type="domain" description="BSD" evidence="2">
    <location>
        <begin position="192"/>
        <end position="244"/>
    </location>
</feature>
<feature type="compositionally biased region" description="Acidic residues" evidence="1">
    <location>
        <begin position="335"/>
        <end position="346"/>
    </location>
</feature>
<feature type="region of interest" description="Disordered" evidence="1">
    <location>
        <begin position="267"/>
        <end position="389"/>
    </location>
</feature>
<evidence type="ECO:0000256" key="1">
    <source>
        <dbReference type="SAM" id="MobiDB-lite"/>
    </source>
</evidence>
<name>A0ABD3C9G3_9LAMI</name>
<dbReference type="InterPro" id="IPR051494">
    <property type="entry name" value="BSD_domain-containing"/>
</dbReference>
<feature type="region of interest" description="Disordered" evidence="1">
    <location>
        <begin position="1"/>
        <end position="48"/>
    </location>
</feature>
<reference evidence="4" key="1">
    <citation type="journal article" date="2024" name="IScience">
        <title>Strigolactones Initiate the Formation of Haustorium-like Structures in Castilleja.</title>
        <authorList>
            <person name="Buerger M."/>
            <person name="Peterson D."/>
            <person name="Chory J."/>
        </authorList>
    </citation>
    <scope>NUCLEOTIDE SEQUENCE [LARGE SCALE GENOMIC DNA]</scope>
</reference>
<dbReference type="Proteomes" id="UP001632038">
    <property type="component" value="Unassembled WGS sequence"/>
</dbReference>
<dbReference type="Pfam" id="PF03909">
    <property type="entry name" value="BSD"/>
    <property type="match status" value="1"/>
</dbReference>
<evidence type="ECO:0000259" key="2">
    <source>
        <dbReference type="PROSITE" id="PS50858"/>
    </source>
</evidence>
<dbReference type="PANTHER" id="PTHR16019">
    <property type="entry name" value="SYNAPSE-ASSOCIATED PROTEIN"/>
    <property type="match status" value="1"/>
</dbReference>
<feature type="compositionally biased region" description="Acidic residues" evidence="1">
    <location>
        <begin position="267"/>
        <end position="276"/>
    </location>
</feature>
<sequence length="389" mass="43299">MDFFKSVFSDPTPDPSPPSSPEPSQPSSPIAAPRNPETAHSPRDSSWPFGSTIFRTLATKSESLIDNYYKDLQELGSGLKKETSVIRQVAARAVHDLPARLESGAAIAQESLEAVGQAIDNVGSTVSEIIGKDLNFASNDNEDDNNSNARISNSSENAKPYSRIEAIIRSMQCDIRTYCDEIDEIEKGYEVWKMGFNLEEKRDEIEQLVNENSVIKDIYDEIVPVKVDEGTFWYRYFYRVDKVVKAEEARARIVKRAILDEEEELGWDFDDDEDDNENGKGIENCDNEGVGVSGTKIVDEEEKLVDNEKEVSSDGRLGSDISIISSQRTSHAEDDLGWDEIEDNPSGDEGKKSSSSASNAIDLKKGFGSAEEEELTWDIEDDDDEPVKL</sequence>
<keyword evidence="4" id="KW-1185">Reference proteome</keyword>
<protein>
    <recommendedName>
        <fullName evidence="2">BSD domain-containing protein</fullName>
    </recommendedName>
</protein>
<dbReference type="InterPro" id="IPR005607">
    <property type="entry name" value="BSD_dom"/>
</dbReference>
<gene>
    <name evidence="3" type="ORF">CASFOL_029742</name>
</gene>
<dbReference type="PANTHER" id="PTHR16019:SF25">
    <property type="entry name" value="BSD DOMAIN-CONTAINING PROTEIN 1-LIKE"/>
    <property type="match status" value="1"/>
</dbReference>
<dbReference type="SMART" id="SM00751">
    <property type="entry name" value="BSD"/>
    <property type="match status" value="1"/>
</dbReference>
<evidence type="ECO:0000313" key="3">
    <source>
        <dbReference type="EMBL" id="KAL3626193.1"/>
    </source>
</evidence>
<feature type="region of interest" description="Disordered" evidence="1">
    <location>
        <begin position="136"/>
        <end position="155"/>
    </location>
</feature>
<feature type="compositionally biased region" description="Pro residues" evidence="1">
    <location>
        <begin position="12"/>
        <end position="26"/>
    </location>
</feature>
<organism evidence="3 4">
    <name type="scientific">Castilleja foliolosa</name>
    <dbReference type="NCBI Taxonomy" id="1961234"/>
    <lineage>
        <taxon>Eukaryota</taxon>
        <taxon>Viridiplantae</taxon>
        <taxon>Streptophyta</taxon>
        <taxon>Embryophyta</taxon>
        <taxon>Tracheophyta</taxon>
        <taxon>Spermatophyta</taxon>
        <taxon>Magnoliopsida</taxon>
        <taxon>eudicotyledons</taxon>
        <taxon>Gunneridae</taxon>
        <taxon>Pentapetalae</taxon>
        <taxon>asterids</taxon>
        <taxon>lamiids</taxon>
        <taxon>Lamiales</taxon>
        <taxon>Orobanchaceae</taxon>
        <taxon>Pedicularideae</taxon>
        <taxon>Castillejinae</taxon>
        <taxon>Castilleja</taxon>
    </lineage>
</organism>
<feature type="compositionally biased region" description="Basic and acidic residues" evidence="1">
    <location>
        <begin position="304"/>
        <end position="313"/>
    </location>
</feature>
<dbReference type="PROSITE" id="PS50858">
    <property type="entry name" value="BSD"/>
    <property type="match status" value="1"/>
</dbReference>
<dbReference type="Gene3D" id="1.10.3970.10">
    <property type="entry name" value="BSD domain"/>
    <property type="match status" value="1"/>
</dbReference>
<dbReference type="EMBL" id="JAVIJP010000047">
    <property type="protein sequence ID" value="KAL3626193.1"/>
    <property type="molecule type" value="Genomic_DNA"/>
</dbReference>
<accession>A0ABD3C9G3</accession>
<dbReference type="AlphaFoldDB" id="A0ABD3C9G3"/>
<dbReference type="InterPro" id="IPR035925">
    <property type="entry name" value="BSD_dom_sf"/>
</dbReference>
<comment type="caution">
    <text evidence="3">The sequence shown here is derived from an EMBL/GenBank/DDBJ whole genome shotgun (WGS) entry which is preliminary data.</text>
</comment>
<proteinExistence type="predicted"/>
<feature type="compositionally biased region" description="Acidic residues" evidence="1">
    <location>
        <begin position="370"/>
        <end position="389"/>
    </location>
</feature>
<dbReference type="SUPFAM" id="SSF140383">
    <property type="entry name" value="BSD domain-like"/>
    <property type="match status" value="1"/>
</dbReference>
<evidence type="ECO:0000313" key="4">
    <source>
        <dbReference type="Proteomes" id="UP001632038"/>
    </source>
</evidence>